<gene>
    <name evidence="1" type="ordered locus">BH0308</name>
</gene>
<name>Q9KG07_HALH5</name>
<keyword evidence="2" id="KW-1185">Reference proteome</keyword>
<dbReference type="RefSeq" id="WP_010896489.1">
    <property type="nucleotide sequence ID" value="NC_002570.2"/>
</dbReference>
<dbReference type="KEGG" id="bha:BH0308"/>
<dbReference type="Proteomes" id="UP000001258">
    <property type="component" value="Chromosome"/>
</dbReference>
<dbReference type="Gene3D" id="2.20.140.10">
    <property type="entry name" value="WGR domain"/>
    <property type="match status" value="1"/>
</dbReference>
<protein>
    <submittedName>
        <fullName evidence="1">BH0308 protein</fullName>
    </submittedName>
</protein>
<accession>Q9KG07</accession>
<dbReference type="AlphaFoldDB" id="Q9KG07"/>
<proteinExistence type="predicted"/>
<evidence type="ECO:0000313" key="1">
    <source>
        <dbReference type="EMBL" id="BAB04027.1"/>
    </source>
</evidence>
<dbReference type="HOGENOM" id="CLU_130424_0_0_9"/>
<organism evidence="1 2">
    <name type="scientific">Halalkalibacterium halodurans (strain ATCC BAA-125 / DSM 18197 / FERM 7344 / JCM 9153 / C-125)</name>
    <name type="common">Bacillus halodurans</name>
    <dbReference type="NCBI Taxonomy" id="272558"/>
    <lineage>
        <taxon>Bacteria</taxon>
        <taxon>Bacillati</taxon>
        <taxon>Bacillota</taxon>
        <taxon>Bacilli</taxon>
        <taxon>Bacillales</taxon>
        <taxon>Bacillaceae</taxon>
        <taxon>Halalkalibacterium (ex Joshi et al. 2022)</taxon>
    </lineage>
</organism>
<dbReference type="OrthoDB" id="5508028at2"/>
<dbReference type="EMBL" id="BA000004">
    <property type="protein sequence ID" value="BAB04027.1"/>
    <property type="molecule type" value="Genomic_DNA"/>
</dbReference>
<dbReference type="STRING" id="272558.gene:10726161"/>
<sequence length="181" mass="20702">MIKLIKEMDDKLAYWEVWEDWEDEKALIVHYGFVGETGETEEVELESYAQGEEVMEALAEEQLKEGFQSLDEEALIELVVQYSYEESEIEATLEKRQFVEELMDQCLGWTGNGMCDGGDIGRGTANIFNYVIDVEKALNTILKELTKHQLLANVKLAYLNEADEYVPLYPEGTDFVLIPQG</sequence>
<dbReference type="PIR" id="D83688">
    <property type="entry name" value="D83688"/>
</dbReference>
<evidence type="ECO:0000313" key="2">
    <source>
        <dbReference type="Proteomes" id="UP000001258"/>
    </source>
</evidence>
<reference evidence="1 2" key="1">
    <citation type="journal article" date="2000" name="Nucleic Acids Res.">
        <title>Complete genome sequence of the alkaliphilic bacterium Bacillus halodurans and genomic sequence comparison with Bacillus subtilis.</title>
        <authorList>
            <person name="Takami H."/>
            <person name="Nakasone K."/>
            <person name="Takaki Y."/>
            <person name="Maeno G."/>
            <person name="Sasaki R."/>
            <person name="Masui N."/>
            <person name="Fuji F."/>
            <person name="Hirama C."/>
            <person name="Nakamura Y."/>
            <person name="Ogasawara N."/>
            <person name="Kuhara S."/>
            <person name="Horikoshi K."/>
        </authorList>
    </citation>
    <scope>NUCLEOTIDE SEQUENCE [LARGE SCALE GENOMIC DNA]</scope>
    <source>
        <strain evidence="2">ATCC BAA-125 / DSM 18197 / FERM 7344 / JCM 9153 / C-125</strain>
    </source>
</reference>
<dbReference type="eggNOG" id="ENOG5032STV">
    <property type="taxonomic scope" value="Bacteria"/>
</dbReference>